<evidence type="ECO:0000313" key="3">
    <source>
        <dbReference type="Proteomes" id="UP000248423"/>
    </source>
</evidence>
<feature type="signal peptide" evidence="1">
    <location>
        <begin position="1"/>
        <end position="20"/>
    </location>
</feature>
<feature type="chain" id="PRO_5016450047" evidence="1">
    <location>
        <begin position="21"/>
        <end position="264"/>
    </location>
</feature>
<dbReference type="Proteomes" id="UP000248423">
    <property type="component" value="Unassembled WGS sequence"/>
</dbReference>
<name>A0A319DVX2_ASPSB</name>
<reference evidence="2 3" key="1">
    <citation type="submission" date="2018-02" db="EMBL/GenBank/DDBJ databases">
        <title>The genomes of Aspergillus section Nigri reveals drivers in fungal speciation.</title>
        <authorList>
            <consortium name="DOE Joint Genome Institute"/>
            <person name="Vesth T.C."/>
            <person name="Nybo J."/>
            <person name="Theobald S."/>
            <person name="Brandl J."/>
            <person name="Frisvad J.C."/>
            <person name="Nielsen K.F."/>
            <person name="Lyhne E.K."/>
            <person name="Kogle M.E."/>
            <person name="Kuo A."/>
            <person name="Riley R."/>
            <person name="Clum A."/>
            <person name="Nolan M."/>
            <person name="Lipzen A."/>
            <person name="Salamov A."/>
            <person name="Henrissat B."/>
            <person name="Wiebenga A."/>
            <person name="De vries R.P."/>
            <person name="Grigoriev I.V."/>
            <person name="Mortensen U.H."/>
            <person name="Andersen M.R."/>
            <person name="Baker S.E."/>
        </authorList>
    </citation>
    <scope>NUCLEOTIDE SEQUENCE [LARGE SCALE GENOMIC DNA]</scope>
    <source>
        <strain evidence="2 3">CBS 121057</strain>
    </source>
</reference>
<gene>
    <name evidence="2" type="ORF">BO78DRAFT_326425</name>
</gene>
<protein>
    <submittedName>
        <fullName evidence="2">Uncharacterized protein</fullName>
    </submittedName>
</protein>
<dbReference type="EMBL" id="KZ826404">
    <property type="protein sequence ID" value="PYI01922.1"/>
    <property type="molecule type" value="Genomic_DNA"/>
</dbReference>
<proteinExistence type="predicted"/>
<dbReference type="AlphaFoldDB" id="A0A319DVX2"/>
<evidence type="ECO:0000313" key="2">
    <source>
        <dbReference type="EMBL" id="PYI01922.1"/>
    </source>
</evidence>
<sequence>MVIPRLFHLLLVIWCAFTSARDPYDLSIRQDPKGPLGVRLDYSLATTWPTALDPKRKTTRNWLWSSHLTFNSPVSAIPDAQLWQMAFDAYNEIQDDMDLYKIVQAKNKPNAMTVLAFGNEIILASSQKGSSSFSYQFAGTEVLRTLQICQILWRETGTGGTESRHRRDGKCGEVMAAHLYYTIHNAALTEQKATVGTVIWNRDENKLEQADPCGDPEKDVWGCNLFTREKGLIELDIKITPEAYDLSTMAGGLSIKDQIQLCTS</sequence>
<dbReference type="VEuPathDB" id="FungiDB:BO78DRAFT_326425"/>
<accession>A0A319DVX2</accession>
<evidence type="ECO:0000256" key="1">
    <source>
        <dbReference type="SAM" id="SignalP"/>
    </source>
</evidence>
<dbReference type="OrthoDB" id="3780330at2759"/>
<keyword evidence="3" id="KW-1185">Reference proteome</keyword>
<organism evidence="2 3">
    <name type="scientific">Aspergillus sclerotiicarbonarius (strain CBS 121057 / IBT 28362)</name>
    <dbReference type="NCBI Taxonomy" id="1448318"/>
    <lineage>
        <taxon>Eukaryota</taxon>
        <taxon>Fungi</taxon>
        <taxon>Dikarya</taxon>
        <taxon>Ascomycota</taxon>
        <taxon>Pezizomycotina</taxon>
        <taxon>Eurotiomycetes</taxon>
        <taxon>Eurotiomycetidae</taxon>
        <taxon>Eurotiales</taxon>
        <taxon>Aspergillaceae</taxon>
        <taxon>Aspergillus</taxon>
        <taxon>Aspergillus subgen. Circumdati</taxon>
    </lineage>
</organism>
<keyword evidence="1" id="KW-0732">Signal</keyword>